<organism evidence="2 5">
    <name type="scientific">Arthrobacter bambusae</name>
    <dbReference type="NCBI Taxonomy" id="1338426"/>
    <lineage>
        <taxon>Bacteria</taxon>
        <taxon>Bacillati</taxon>
        <taxon>Actinomycetota</taxon>
        <taxon>Actinomycetes</taxon>
        <taxon>Micrococcales</taxon>
        <taxon>Micrococcaceae</taxon>
        <taxon>Arthrobacter</taxon>
    </lineage>
</organism>
<name>A0AAW8DL35_9MICC</name>
<dbReference type="AlphaFoldDB" id="A0AAW8DL35"/>
<proteinExistence type="predicted"/>
<dbReference type="EMBL" id="JAUSRG010000018">
    <property type="protein sequence ID" value="MDP9907227.1"/>
    <property type="molecule type" value="Genomic_DNA"/>
</dbReference>
<evidence type="ECO:0000313" key="5">
    <source>
        <dbReference type="Proteomes" id="UP001242995"/>
    </source>
</evidence>
<evidence type="ECO:0000313" key="2">
    <source>
        <dbReference type="EMBL" id="MDP9907227.1"/>
    </source>
</evidence>
<protein>
    <submittedName>
        <fullName evidence="2">Uncharacterized protein</fullName>
    </submittedName>
</protein>
<evidence type="ECO:0000313" key="4">
    <source>
        <dbReference type="Proteomes" id="UP001230951"/>
    </source>
</evidence>
<reference evidence="2 4" key="1">
    <citation type="submission" date="2023-07" db="EMBL/GenBank/DDBJ databases">
        <title>Sorghum-associated microbial communities from plants grown in Nebraska, USA.</title>
        <authorList>
            <person name="Schachtman D."/>
        </authorList>
    </citation>
    <scope>NUCLEOTIDE SEQUENCE</scope>
    <source>
        <strain evidence="2">DS1006</strain>
        <strain evidence="3 4">DS1016</strain>
    </source>
</reference>
<evidence type="ECO:0000313" key="3">
    <source>
        <dbReference type="EMBL" id="MDQ0182619.1"/>
    </source>
</evidence>
<comment type="caution">
    <text evidence="2">The sequence shown here is derived from an EMBL/GenBank/DDBJ whole genome shotgun (WGS) entry which is preliminary data.</text>
</comment>
<dbReference type="EMBL" id="JAUSTF010000014">
    <property type="protein sequence ID" value="MDQ0182619.1"/>
    <property type="molecule type" value="Genomic_DNA"/>
</dbReference>
<evidence type="ECO:0000256" key="1">
    <source>
        <dbReference type="SAM" id="MobiDB-lite"/>
    </source>
</evidence>
<keyword evidence="4" id="KW-1185">Reference proteome</keyword>
<feature type="compositionally biased region" description="Polar residues" evidence="1">
    <location>
        <begin position="35"/>
        <end position="45"/>
    </location>
</feature>
<feature type="region of interest" description="Disordered" evidence="1">
    <location>
        <begin position="17"/>
        <end position="45"/>
    </location>
</feature>
<dbReference type="Proteomes" id="UP001242995">
    <property type="component" value="Unassembled WGS sequence"/>
</dbReference>
<accession>A0AAW8DL35</accession>
<sequence>MPDWTANRAMAVAQLPQLEPSSTVGSEFPSPSMIRKNTSAPCDCD</sequence>
<dbReference type="Proteomes" id="UP001230951">
    <property type="component" value="Unassembled WGS sequence"/>
</dbReference>
<gene>
    <name evidence="2" type="ORF">J2S90_004218</name>
    <name evidence="3" type="ORF">J2S93_004075</name>
</gene>